<dbReference type="Proteomes" id="UP001623591">
    <property type="component" value="Unassembled WGS sequence"/>
</dbReference>
<reference evidence="1 2" key="1">
    <citation type="submission" date="2024-11" db="EMBL/GenBank/DDBJ databases">
        <authorList>
            <person name="Heng Y.C."/>
            <person name="Lim A.C.H."/>
            <person name="Lee J.K.Y."/>
            <person name="Kittelmann S."/>
        </authorList>
    </citation>
    <scope>NUCLEOTIDE SEQUENCE [LARGE SCALE GENOMIC DNA]</scope>
    <source>
        <strain evidence="1 2">WILCCON 0185</strain>
    </source>
</reference>
<evidence type="ECO:0000313" key="2">
    <source>
        <dbReference type="Proteomes" id="UP001623591"/>
    </source>
</evidence>
<dbReference type="EMBL" id="JBJHZZ010000001">
    <property type="protein sequence ID" value="MFL0245745.1"/>
    <property type="molecule type" value="Genomic_DNA"/>
</dbReference>
<name>A0ABW8T1I7_9CLOT</name>
<accession>A0ABW8T1I7</accession>
<keyword evidence="2" id="KW-1185">Reference proteome</keyword>
<protein>
    <submittedName>
        <fullName evidence="1">Uncharacterized protein</fullName>
    </submittedName>
</protein>
<organism evidence="1 2">
    <name type="scientific">Candidatus Clostridium stratigraminis</name>
    <dbReference type="NCBI Taxonomy" id="3381661"/>
    <lineage>
        <taxon>Bacteria</taxon>
        <taxon>Bacillati</taxon>
        <taxon>Bacillota</taxon>
        <taxon>Clostridia</taxon>
        <taxon>Eubacteriales</taxon>
        <taxon>Clostridiaceae</taxon>
        <taxon>Clostridium</taxon>
    </lineage>
</organism>
<sequence>MTKKLTAMQLRMAALANNDMEAGAEIYKNPEVTVKIKNNISKNQGLRSFDKKL</sequence>
<evidence type="ECO:0000313" key="1">
    <source>
        <dbReference type="EMBL" id="MFL0245745.1"/>
    </source>
</evidence>
<comment type="caution">
    <text evidence="1">The sequence shown here is derived from an EMBL/GenBank/DDBJ whole genome shotgun (WGS) entry which is preliminary data.</text>
</comment>
<dbReference type="RefSeq" id="WP_406768197.1">
    <property type="nucleotide sequence ID" value="NZ_JBJHZZ010000001.1"/>
</dbReference>
<gene>
    <name evidence="1" type="ORF">ACJDUG_01980</name>
</gene>
<proteinExistence type="predicted"/>